<dbReference type="AlphaFoldDB" id="A0A6N7ET77"/>
<dbReference type="GO" id="GO:0017061">
    <property type="term" value="F:S-methyl-5-thioadenosine phosphorylase activity"/>
    <property type="evidence" value="ECO:0007669"/>
    <property type="project" value="UniProtKB-EC"/>
</dbReference>
<evidence type="ECO:0000313" key="12">
    <source>
        <dbReference type="Proteomes" id="UP000471298"/>
    </source>
</evidence>
<evidence type="ECO:0000256" key="3">
    <source>
        <dbReference type="ARBA" id="ARBA00022679"/>
    </source>
</evidence>
<dbReference type="PANTHER" id="PTHR30616">
    <property type="entry name" value="UNCHARACTERIZED PROTEIN YFIH"/>
    <property type="match status" value="1"/>
</dbReference>
<evidence type="ECO:0000256" key="10">
    <source>
        <dbReference type="RuleBase" id="RU361274"/>
    </source>
</evidence>
<comment type="similarity">
    <text evidence="2 10">Belongs to the purine nucleoside phosphorylase YfiH/LACC1 family.</text>
</comment>
<dbReference type="NCBIfam" id="TIGR00726">
    <property type="entry name" value="peptidoglycan editing factor PgeF"/>
    <property type="match status" value="1"/>
</dbReference>
<dbReference type="GO" id="GO:0016787">
    <property type="term" value="F:hydrolase activity"/>
    <property type="evidence" value="ECO:0007669"/>
    <property type="project" value="UniProtKB-KW"/>
</dbReference>
<comment type="catalytic activity">
    <reaction evidence="9">
        <text>S-methyl-5'-thioadenosine + phosphate = 5-(methylsulfanyl)-alpha-D-ribose 1-phosphate + adenine</text>
        <dbReference type="Rhea" id="RHEA:11852"/>
        <dbReference type="ChEBI" id="CHEBI:16708"/>
        <dbReference type="ChEBI" id="CHEBI:17509"/>
        <dbReference type="ChEBI" id="CHEBI:43474"/>
        <dbReference type="ChEBI" id="CHEBI:58533"/>
        <dbReference type="EC" id="2.4.2.28"/>
    </reaction>
    <physiologicalReaction direction="left-to-right" evidence="9">
        <dbReference type="Rhea" id="RHEA:11853"/>
    </physiologicalReaction>
</comment>
<gene>
    <name evidence="11" type="primary">pgeF</name>
    <name evidence="11" type="ORF">GCU85_04770</name>
</gene>
<dbReference type="SUPFAM" id="SSF64438">
    <property type="entry name" value="CNF1/YfiH-like putative cysteine hydrolases"/>
    <property type="match status" value="1"/>
</dbReference>
<evidence type="ECO:0000256" key="5">
    <source>
        <dbReference type="ARBA" id="ARBA00022801"/>
    </source>
</evidence>
<comment type="caution">
    <text evidence="11">The sequence shown here is derived from an EMBL/GenBank/DDBJ whole genome shotgun (WGS) entry which is preliminary data.</text>
</comment>
<dbReference type="RefSeq" id="WP_152809903.1">
    <property type="nucleotide sequence ID" value="NZ_WHNW01000004.1"/>
</dbReference>
<dbReference type="InterPro" id="IPR038371">
    <property type="entry name" value="Cu_polyphenol_OxRdtase_sf"/>
</dbReference>
<keyword evidence="3" id="KW-0808">Transferase</keyword>
<dbReference type="GO" id="GO:0005507">
    <property type="term" value="F:copper ion binding"/>
    <property type="evidence" value="ECO:0007669"/>
    <property type="project" value="TreeGrafter"/>
</dbReference>
<evidence type="ECO:0000256" key="2">
    <source>
        <dbReference type="ARBA" id="ARBA00007353"/>
    </source>
</evidence>
<keyword evidence="4" id="KW-0479">Metal-binding</keyword>
<dbReference type="PANTHER" id="PTHR30616:SF2">
    <property type="entry name" value="PURINE NUCLEOSIDE PHOSPHORYLASE LACC1"/>
    <property type="match status" value="1"/>
</dbReference>
<dbReference type="InterPro" id="IPR011324">
    <property type="entry name" value="Cytotoxic_necrot_fac-like_cat"/>
</dbReference>
<reference evidence="11 12" key="1">
    <citation type="submission" date="2019-10" db="EMBL/GenBank/DDBJ databases">
        <title>Cardiobacteriales fam. a chemoheterotrophic member of the order Cardiobacteriales, and proposal of Cardiobacteriales fam. nov.</title>
        <authorList>
            <person name="Wang C."/>
        </authorList>
    </citation>
    <scope>NUCLEOTIDE SEQUENCE [LARGE SCALE GENOMIC DNA]</scope>
    <source>
        <strain evidence="11 12">ML27</strain>
    </source>
</reference>
<name>A0A6N7ET77_9GAMM</name>
<dbReference type="Pfam" id="PF02578">
    <property type="entry name" value="Cu-oxidase_4"/>
    <property type="match status" value="1"/>
</dbReference>
<organism evidence="11 12">
    <name type="scientific">Ostreibacterium oceani</name>
    <dbReference type="NCBI Taxonomy" id="2654998"/>
    <lineage>
        <taxon>Bacteria</taxon>
        <taxon>Pseudomonadati</taxon>
        <taxon>Pseudomonadota</taxon>
        <taxon>Gammaproteobacteria</taxon>
        <taxon>Cardiobacteriales</taxon>
        <taxon>Ostreibacteriaceae</taxon>
        <taxon>Ostreibacterium</taxon>
    </lineage>
</organism>
<evidence type="ECO:0000256" key="7">
    <source>
        <dbReference type="ARBA" id="ARBA00047989"/>
    </source>
</evidence>
<keyword evidence="12" id="KW-1185">Reference proteome</keyword>
<dbReference type="InParanoid" id="A0A6N7ET77"/>
<dbReference type="EMBL" id="WHNW01000004">
    <property type="protein sequence ID" value="MPV86044.1"/>
    <property type="molecule type" value="Genomic_DNA"/>
</dbReference>
<evidence type="ECO:0000256" key="9">
    <source>
        <dbReference type="ARBA" id="ARBA00049893"/>
    </source>
</evidence>
<sequence>MKLSKTDVVWPDWPAPTQVVAFSTTRLGGVSTGDYQQLNLGLHVGDNQAHVATNRARLQHFVGEDTPLVWLHQVHGDAIADAATNVGMGSGMGSVTDSEMGAAATDRIEADACVCAQPNLACVVMTADCLPVLLCNAKGTQVAALHCGWRGLYQGLIGKTRRNYFSDEPVIAWLGPAIGPQSYEVDDAFYQRFVALDAGYASAFYANRSGHYWCDLYAIARYQLHAQGIASVYGGGFDTLSDSRFFSYRQQTNAEKTRGETGGDTGRTETGRMATVIFIQNEGLGKARKG</sequence>
<comment type="catalytic activity">
    <reaction evidence="1">
        <text>inosine + phosphate = alpha-D-ribose 1-phosphate + hypoxanthine</text>
        <dbReference type="Rhea" id="RHEA:27646"/>
        <dbReference type="ChEBI" id="CHEBI:17368"/>
        <dbReference type="ChEBI" id="CHEBI:17596"/>
        <dbReference type="ChEBI" id="CHEBI:43474"/>
        <dbReference type="ChEBI" id="CHEBI:57720"/>
        <dbReference type="EC" id="2.4.2.1"/>
    </reaction>
    <physiologicalReaction direction="left-to-right" evidence="1">
        <dbReference type="Rhea" id="RHEA:27647"/>
    </physiologicalReaction>
</comment>
<protein>
    <recommendedName>
        <fullName evidence="10">Purine nucleoside phosphorylase</fullName>
    </recommendedName>
</protein>
<evidence type="ECO:0000256" key="8">
    <source>
        <dbReference type="ARBA" id="ARBA00048968"/>
    </source>
</evidence>
<comment type="catalytic activity">
    <reaction evidence="8">
        <text>adenosine + phosphate = alpha-D-ribose 1-phosphate + adenine</text>
        <dbReference type="Rhea" id="RHEA:27642"/>
        <dbReference type="ChEBI" id="CHEBI:16335"/>
        <dbReference type="ChEBI" id="CHEBI:16708"/>
        <dbReference type="ChEBI" id="CHEBI:43474"/>
        <dbReference type="ChEBI" id="CHEBI:57720"/>
        <dbReference type="EC" id="2.4.2.1"/>
    </reaction>
    <physiologicalReaction direction="left-to-right" evidence="8">
        <dbReference type="Rhea" id="RHEA:27643"/>
    </physiologicalReaction>
</comment>
<comment type="catalytic activity">
    <reaction evidence="7">
        <text>adenosine + H2O + H(+) = inosine + NH4(+)</text>
        <dbReference type="Rhea" id="RHEA:24408"/>
        <dbReference type="ChEBI" id="CHEBI:15377"/>
        <dbReference type="ChEBI" id="CHEBI:15378"/>
        <dbReference type="ChEBI" id="CHEBI:16335"/>
        <dbReference type="ChEBI" id="CHEBI:17596"/>
        <dbReference type="ChEBI" id="CHEBI:28938"/>
        <dbReference type="EC" id="3.5.4.4"/>
    </reaction>
    <physiologicalReaction direction="left-to-right" evidence="7">
        <dbReference type="Rhea" id="RHEA:24409"/>
    </physiologicalReaction>
</comment>
<dbReference type="InterPro" id="IPR003730">
    <property type="entry name" value="Cu_polyphenol_OxRdtase"/>
</dbReference>
<evidence type="ECO:0000256" key="1">
    <source>
        <dbReference type="ARBA" id="ARBA00000553"/>
    </source>
</evidence>
<keyword evidence="6" id="KW-0862">Zinc</keyword>
<accession>A0A6N7ET77</accession>
<evidence type="ECO:0000256" key="4">
    <source>
        <dbReference type="ARBA" id="ARBA00022723"/>
    </source>
</evidence>
<dbReference type="FunCoup" id="A0A6N7ET77">
    <property type="interactions" value="385"/>
</dbReference>
<keyword evidence="5" id="KW-0378">Hydrolase</keyword>
<dbReference type="Gene3D" id="3.60.140.10">
    <property type="entry name" value="CNF1/YfiH-like putative cysteine hydrolases"/>
    <property type="match status" value="1"/>
</dbReference>
<dbReference type="Proteomes" id="UP000471298">
    <property type="component" value="Unassembled WGS sequence"/>
</dbReference>
<proteinExistence type="inferred from homology"/>
<dbReference type="CDD" id="cd16833">
    <property type="entry name" value="YfiH"/>
    <property type="match status" value="1"/>
</dbReference>
<evidence type="ECO:0000256" key="6">
    <source>
        <dbReference type="ARBA" id="ARBA00022833"/>
    </source>
</evidence>
<evidence type="ECO:0000313" key="11">
    <source>
        <dbReference type="EMBL" id="MPV86044.1"/>
    </source>
</evidence>